<evidence type="ECO:0000256" key="3">
    <source>
        <dbReference type="ARBA" id="ARBA00022827"/>
    </source>
</evidence>
<keyword evidence="4" id="KW-0560">Oxidoreductase</keyword>
<name>A0A372J8N7_9ACTN</name>
<dbReference type="Proteomes" id="UP000261811">
    <property type="component" value="Unassembled WGS sequence"/>
</dbReference>
<evidence type="ECO:0000256" key="1">
    <source>
        <dbReference type="ARBA" id="ARBA00001974"/>
    </source>
</evidence>
<dbReference type="Pfam" id="PF01266">
    <property type="entry name" value="DAO"/>
    <property type="match status" value="1"/>
</dbReference>
<dbReference type="InterPro" id="IPR036188">
    <property type="entry name" value="FAD/NAD-bd_sf"/>
</dbReference>
<dbReference type="InterPro" id="IPR045170">
    <property type="entry name" value="MTOX"/>
</dbReference>
<dbReference type="GO" id="GO:0050660">
    <property type="term" value="F:flavin adenine dinucleotide binding"/>
    <property type="evidence" value="ECO:0007669"/>
    <property type="project" value="InterPro"/>
</dbReference>
<dbReference type="GO" id="GO:0008115">
    <property type="term" value="F:sarcosine oxidase activity"/>
    <property type="evidence" value="ECO:0007669"/>
    <property type="project" value="TreeGrafter"/>
</dbReference>
<keyword evidence="7" id="KW-1185">Reference proteome</keyword>
<dbReference type="AlphaFoldDB" id="A0A372J8N7"/>
<dbReference type="Gene3D" id="3.40.50.2300">
    <property type="match status" value="2"/>
</dbReference>
<evidence type="ECO:0000313" key="6">
    <source>
        <dbReference type="EMBL" id="RFU36350.1"/>
    </source>
</evidence>
<dbReference type="InterPro" id="IPR028082">
    <property type="entry name" value="Peripla_BP_I"/>
</dbReference>
<reference evidence="6 7" key="1">
    <citation type="submission" date="2018-08" db="EMBL/GenBank/DDBJ databases">
        <title>Actinomadura jelena sp. nov., a novel Actinomycete isolated from soil in Chad.</title>
        <authorList>
            <person name="Shi L."/>
        </authorList>
    </citation>
    <scope>NUCLEOTIDE SEQUENCE [LARGE SCALE GENOMIC DNA]</scope>
    <source>
        <strain evidence="6 7">NEAU-G17</strain>
    </source>
</reference>
<keyword evidence="2" id="KW-0285">Flavoprotein</keyword>
<evidence type="ECO:0000256" key="4">
    <source>
        <dbReference type="ARBA" id="ARBA00023002"/>
    </source>
</evidence>
<evidence type="ECO:0000259" key="5">
    <source>
        <dbReference type="Pfam" id="PF01266"/>
    </source>
</evidence>
<protein>
    <submittedName>
        <fullName evidence="6">FAD-dependent oxidoreductase</fullName>
    </submittedName>
</protein>
<evidence type="ECO:0000313" key="7">
    <source>
        <dbReference type="Proteomes" id="UP000261811"/>
    </source>
</evidence>
<feature type="domain" description="FAD dependent oxidoreductase" evidence="5">
    <location>
        <begin position="326"/>
        <end position="669"/>
    </location>
</feature>
<comment type="caution">
    <text evidence="6">The sequence shown here is derived from an EMBL/GenBank/DDBJ whole genome shotgun (WGS) entry which is preliminary data.</text>
</comment>
<proteinExistence type="predicted"/>
<dbReference type="InterPro" id="IPR006076">
    <property type="entry name" value="FAD-dep_OxRdtase"/>
</dbReference>
<accession>A0A372J8N7</accession>
<dbReference type="SUPFAM" id="SSF53822">
    <property type="entry name" value="Periplasmic binding protein-like I"/>
    <property type="match status" value="1"/>
</dbReference>
<dbReference type="EMBL" id="QURH01001054">
    <property type="protein sequence ID" value="RFU36350.1"/>
    <property type="molecule type" value="Genomic_DNA"/>
</dbReference>
<dbReference type="Gene3D" id="3.30.9.10">
    <property type="entry name" value="D-Amino Acid Oxidase, subunit A, domain 2"/>
    <property type="match status" value="1"/>
</dbReference>
<dbReference type="RefSeq" id="WP_117361973.1">
    <property type="nucleotide sequence ID" value="NZ_QURH01001054.1"/>
</dbReference>
<dbReference type="PANTHER" id="PTHR10961:SF46">
    <property type="entry name" value="PEROXISOMAL SARCOSINE OXIDASE"/>
    <property type="match status" value="1"/>
</dbReference>
<dbReference type="Gene3D" id="3.50.50.60">
    <property type="entry name" value="FAD/NAD(P)-binding domain"/>
    <property type="match status" value="1"/>
</dbReference>
<keyword evidence="3" id="KW-0274">FAD</keyword>
<comment type="cofactor">
    <cofactor evidence="1">
        <name>FAD</name>
        <dbReference type="ChEBI" id="CHEBI:57692"/>
    </cofactor>
</comment>
<evidence type="ECO:0000256" key="2">
    <source>
        <dbReference type="ARBA" id="ARBA00022630"/>
    </source>
</evidence>
<dbReference type="PANTHER" id="PTHR10961">
    <property type="entry name" value="PEROXISOMAL SARCOSINE OXIDASE"/>
    <property type="match status" value="1"/>
</dbReference>
<dbReference type="OrthoDB" id="9806452at2"/>
<dbReference type="SUPFAM" id="SSF51905">
    <property type="entry name" value="FAD/NAD(P)-binding domain"/>
    <property type="match status" value="1"/>
</dbReference>
<gene>
    <name evidence="6" type="ORF">DZF91_38590</name>
</gene>
<organism evidence="6 7">
    <name type="scientific">Actinomadura logoneensis</name>
    <dbReference type="NCBI Taxonomy" id="2293572"/>
    <lineage>
        <taxon>Bacteria</taxon>
        <taxon>Bacillati</taxon>
        <taxon>Actinomycetota</taxon>
        <taxon>Actinomycetes</taxon>
        <taxon>Streptosporangiales</taxon>
        <taxon>Thermomonosporaceae</taxon>
        <taxon>Actinomadura</taxon>
    </lineage>
</organism>
<sequence>MDREAENRGMVAVVGPFSGPRASWGELLSWGIDAMAAQPVAWETFDDRGEAPTGLEVARRIVDDGRFAAVVGHFNSDGAALALPVYRAAGLAAVLPLATRTGLLRGQDGAAVRLCPDDTGQAVAIARACRRTTRGRLWAAHDGSAYGRRLVSLMAEADRGAMVVHAEGAKSLTSQAAFAPGDALALCGMHHQVAALLRGLRPDNVPDTVVVSDDCDIPEFAELAGSVVHRVRVARMAGGARGRVAAAFAATAGALLKRPELRGPDLLAAIRQESVAEFGASGDLADASPGAGWEVVPVATGSATPVRRVASAPVPKGESEPLRCEIAVVGGGVVGSAAAAEAAEAGRSVLLVDSGLRGAGASQVSGALVRAFEPDDVARESAIEAFLRFWGGDGAGSGGFRRTGALTLLGPDDVANAEKGVACLREARLPAELLTPAALAKRWPDINPTGLAGAVWEERGGYAVASVTMASLIGRGARAGVTRLVPWELDRIAEGPDAAAHLIPKPGRGYRPVMADAVVVAAGCSTPRLLGDRLQELGRARTKRIRYAIFDVGGRTLPTVVDLTTGVWGRPDGRDGFLAGCPLPEWDVPPESGGRVTAAQVETIRQRVSPLLPFLARAPFLTGAYGTDLFLPDGPLLRRVPGRPRTVVAAGWSGGGFKTAPAAARRAAAKAEATLAASGGGVPVACVR</sequence>